<protein>
    <submittedName>
        <fullName evidence="5">ABC transporter related protein</fullName>
    </submittedName>
</protein>
<proteinExistence type="predicted"/>
<dbReference type="STRING" id="907348.TresaDRAFT_0755"/>
<dbReference type="InterPro" id="IPR003593">
    <property type="entry name" value="AAA+_ATPase"/>
</dbReference>
<accession>H7ENK2</accession>
<dbReference type="InterPro" id="IPR027417">
    <property type="entry name" value="P-loop_NTPase"/>
</dbReference>
<dbReference type="PATRIC" id="fig|907348.3.peg.2526"/>
<evidence type="ECO:0000313" key="5">
    <source>
        <dbReference type="EMBL" id="EIC00930.1"/>
    </source>
</evidence>
<keyword evidence="3" id="KW-0067">ATP-binding</keyword>
<keyword evidence="1" id="KW-0813">Transport</keyword>
<dbReference type="InterPro" id="IPR008995">
    <property type="entry name" value="Mo/tungstate-bd_C_term_dom"/>
</dbReference>
<dbReference type="Proteomes" id="UP000003571">
    <property type="component" value="Unassembled WGS sequence"/>
</dbReference>
<keyword evidence="2" id="KW-0547">Nucleotide-binding</keyword>
<dbReference type="OrthoDB" id="9802264at2"/>
<feature type="domain" description="ABC transporter" evidence="4">
    <location>
        <begin position="5"/>
        <end position="235"/>
    </location>
</feature>
<dbReference type="FunFam" id="3.40.50.300:FF:000425">
    <property type="entry name" value="Probable ABC transporter, ATP-binding subunit"/>
    <property type="match status" value="1"/>
</dbReference>
<evidence type="ECO:0000259" key="4">
    <source>
        <dbReference type="PROSITE" id="PS50893"/>
    </source>
</evidence>
<dbReference type="GO" id="GO:0016887">
    <property type="term" value="F:ATP hydrolysis activity"/>
    <property type="evidence" value="ECO:0007669"/>
    <property type="project" value="InterPro"/>
</dbReference>
<gene>
    <name evidence="5" type="ORF">TresaDRAFT_0755</name>
</gene>
<dbReference type="GO" id="GO:0015697">
    <property type="term" value="P:quaternary ammonium group transport"/>
    <property type="evidence" value="ECO:0007669"/>
    <property type="project" value="UniProtKB-ARBA"/>
</dbReference>
<dbReference type="SUPFAM" id="SSF50331">
    <property type="entry name" value="MOP-like"/>
    <property type="match status" value="1"/>
</dbReference>
<dbReference type="InterPro" id="IPR003439">
    <property type="entry name" value="ABC_transporter-like_ATP-bd"/>
</dbReference>
<dbReference type="SMART" id="SM00382">
    <property type="entry name" value="AAA"/>
    <property type="match status" value="1"/>
</dbReference>
<evidence type="ECO:0000256" key="3">
    <source>
        <dbReference type="ARBA" id="ARBA00022840"/>
    </source>
</evidence>
<dbReference type="RefSeq" id="WP_002706107.1">
    <property type="nucleotide sequence ID" value="NZ_AGRW01000053.1"/>
</dbReference>
<comment type="caution">
    <text evidence="5">The sequence shown here is derived from an EMBL/GenBank/DDBJ whole genome shotgun (WGS) entry which is preliminary data.</text>
</comment>
<evidence type="ECO:0000256" key="2">
    <source>
        <dbReference type="ARBA" id="ARBA00022741"/>
    </source>
</evidence>
<dbReference type="Pfam" id="PF00005">
    <property type="entry name" value="ABC_tran"/>
    <property type="match status" value="1"/>
</dbReference>
<dbReference type="Gene3D" id="3.40.50.300">
    <property type="entry name" value="P-loop containing nucleotide triphosphate hydrolases"/>
    <property type="match status" value="1"/>
</dbReference>
<dbReference type="EMBL" id="AGRW01000053">
    <property type="protein sequence ID" value="EIC00930.1"/>
    <property type="molecule type" value="Genomic_DNA"/>
</dbReference>
<dbReference type="GO" id="GO:0043190">
    <property type="term" value="C:ATP-binding cassette (ABC) transporter complex"/>
    <property type="evidence" value="ECO:0007669"/>
    <property type="project" value="InterPro"/>
</dbReference>
<evidence type="ECO:0000256" key="1">
    <source>
        <dbReference type="ARBA" id="ARBA00022448"/>
    </source>
</evidence>
<dbReference type="GO" id="GO:0022857">
    <property type="term" value="F:transmembrane transporter activity"/>
    <property type="evidence" value="ECO:0007669"/>
    <property type="project" value="InterPro"/>
</dbReference>
<dbReference type="PANTHER" id="PTHR42781">
    <property type="entry name" value="SPERMIDINE/PUTRESCINE IMPORT ATP-BINDING PROTEIN POTA"/>
    <property type="match status" value="1"/>
</dbReference>
<organism evidence="5 6">
    <name type="scientific">Treponema saccharophilum DSM 2985</name>
    <dbReference type="NCBI Taxonomy" id="907348"/>
    <lineage>
        <taxon>Bacteria</taxon>
        <taxon>Pseudomonadati</taxon>
        <taxon>Spirochaetota</taxon>
        <taxon>Spirochaetia</taxon>
        <taxon>Spirochaetales</taxon>
        <taxon>Treponemataceae</taxon>
        <taxon>Treponema</taxon>
    </lineage>
</organism>
<dbReference type="Pfam" id="PF08402">
    <property type="entry name" value="TOBE_2"/>
    <property type="match status" value="1"/>
</dbReference>
<name>H7ENK2_9SPIR</name>
<dbReference type="InterPro" id="IPR017871">
    <property type="entry name" value="ABC_transporter-like_CS"/>
</dbReference>
<reference evidence="5 6" key="1">
    <citation type="submission" date="2011-09" db="EMBL/GenBank/DDBJ databases">
        <title>The draft genome of Treponema saccharophilum DSM 2985.</title>
        <authorList>
            <consortium name="US DOE Joint Genome Institute (JGI-PGF)"/>
            <person name="Lucas S."/>
            <person name="Copeland A."/>
            <person name="Lapidus A."/>
            <person name="Glavina del Rio T."/>
            <person name="Dalin E."/>
            <person name="Tice H."/>
            <person name="Bruce D."/>
            <person name="Goodwin L."/>
            <person name="Pitluck S."/>
            <person name="Peters L."/>
            <person name="Kyrpides N."/>
            <person name="Mavromatis K."/>
            <person name="Ivanova N."/>
            <person name="Markowitz V."/>
            <person name="Cheng J.-F."/>
            <person name="Hugenholtz P."/>
            <person name="Woyke T."/>
            <person name="Wu D."/>
            <person name="Gronow S."/>
            <person name="Wellnitz S."/>
            <person name="Brambilla E."/>
            <person name="Klenk H.-P."/>
            <person name="Eisen J.A."/>
        </authorList>
    </citation>
    <scope>NUCLEOTIDE SEQUENCE [LARGE SCALE GENOMIC DNA]</scope>
    <source>
        <strain evidence="5 6">DSM 2985</strain>
    </source>
</reference>
<dbReference type="PROSITE" id="PS50893">
    <property type="entry name" value="ABC_TRANSPORTER_2"/>
    <property type="match status" value="1"/>
</dbReference>
<evidence type="ECO:0000313" key="6">
    <source>
        <dbReference type="Proteomes" id="UP000003571"/>
    </source>
</evidence>
<dbReference type="PROSITE" id="PS00211">
    <property type="entry name" value="ABC_TRANSPORTER_1"/>
    <property type="match status" value="1"/>
</dbReference>
<dbReference type="eggNOG" id="COG3842">
    <property type="taxonomic scope" value="Bacteria"/>
</dbReference>
<dbReference type="GO" id="GO:0005524">
    <property type="term" value="F:ATP binding"/>
    <property type="evidence" value="ECO:0007669"/>
    <property type="project" value="UniProtKB-KW"/>
</dbReference>
<dbReference type="AlphaFoldDB" id="H7ENK2"/>
<dbReference type="InterPro" id="IPR050093">
    <property type="entry name" value="ABC_SmlMolc_Importer"/>
</dbReference>
<dbReference type="SUPFAM" id="SSF52540">
    <property type="entry name" value="P-loop containing nucleoside triphosphate hydrolases"/>
    <property type="match status" value="1"/>
</dbReference>
<keyword evidence="6" id="KW-1185">Reference proteome</keyword>
<dbReference type="InterPro" id="IPR013611">
    <property type="entry name" value="Transp-assoc_OB_typ2"/>
</dbReference>
<sequence>MKHILSIKNVRFAYGHDDVVRDFSLDVDEGSFTTLLGSSGCGKTTLLRLVSGFLEPDSGGIFIDGADQRGIEPNKRSVGMVFQDYALFPHLSVEKNIAYGLKIKKLSRAEIAEEVGEVAANLGISDLLSRLPSELSGGQQQRVALARAVVLKPRILLMDEPLSSLDSLLRERVRTELKDIQRRLGITTLYVTHDQDEALSLSDKIAVIDSGVLQQCGSPKEVYFRPANRFVANFVGRANFIAVGGELSVVRPEWFSVAGLDGAGECGETLRGKIDSAEFLGGTTRLSVRTDSGDSVIADVPTLSCDGLESGSRVSLSVTRRVPLP</sequence>
<dbReference type="PANTHER" id="PTHR42781:SF4">
    <property type="entry name" value="SPERMIDINE_PUTRESCINE IMPORT ATP-BINDING PROTEIN POTA"/>
    <property type="match status" value="1"/>
</dbReference>